<organism evidence="2 3">
    <name type="scientific">Paractinoplanes ovalisporus</name>
    <dbReference type="NCBI Taxonomy" id="2810368"/>
    <lineage>
        <taxon>Bacteria</taxon>
        <taxon>Bacillati</taxon>
        <taxon>Actinomycetota</taxon>
        <taxon>Actinomycetes</taxon>
        <taxon>Micromonosporales</taxon>
        <taxon>Micromonosporaceae</taxon>
        <taxon>Paractinoplanes</taxon>
    </lineage>
</organism>
<protein>
    <submittedName>
        <fullName evidence="2">Uncharacterized protein</fullName>
    </submittedName>
</protein>
<keyword evidence="3" id="KW-1185">Reference proteome</keyword>
<reference evidence="2 3" key="1">
    <citation type="submission" date="2021-01" db="EMBL/GenBank/DDBJ databases">
        <title>Actinoplanes sp. nov. LDG1-06 isolated from lichen.</title>
        <authorList>
            <person name="Saeng-In P."/>
            <person name="Phongsopitanun W."/>
            <person name="Kanchanasin P."/>
            <person name="Yuki M."/>
            <person name="Kudo T."/>
            <person name="Ohkuma M."/>
            <person name="Tanasupawat S."/>
        </authorList>
    </citation>
    <scope>NUCLEOTIDE SEQUENCE [LARGE SCALE GENOMIC DNA]</scope>
    <source>
        <strain evidence="2 3">LDG1-06</strain>
    </source>
</reference>
<feature type="signal peptide" evidence="1">
    <location>
        <begin position="1"/>
        <end position="33"/>
    </location>
</feature>
<evidence type="ECO:0000256" key="1">
    <source>
        <dbReference type="SAM" id="SignalP"/>
    </source>
</evidence>
<evidence type="ECO:0000313" key="2">
    <source>
        <dbReference type="EMBL" id="MBM2623880.1"/>
    </source>
</evidence>
<sequence>MEAPPTPWARFAKKHAFLYAAGLTALVTAVATAVVTNGPKTLQSALSGDEPKVRVEDNSSSLTDLSLVYADEIDRPTGRMSAGLPRGGVKAGHTRTKIVVYNSTGVAIRITNLRARITKRSAPFSGALVARSSQGASSELIGIGLWQDPPVARTLASNTKLGGEAFFAVQSIDIGKEQTQVLEVTAIPDEHYYEYDIDISYYRNGEARTMTARDESMRVSGYAASYRSAFEPTGERYEQMSAEEVESWTTSHQLDG</sequence>
<dbReference type="EMBL" id="JAENHP010000049">
    <property type="protein sequence ID" value="MBM2623880.1"/>
    <property type="molecule type" value="Genomic_DNA"/>
</dbReference>
<keyword evidence="1" id="KW-0732">Signal</keyword>
<evidence type="ECO:0000313" key="3">
    <source>
        <dbReference type="Proteomes" id="UP000632138"/>
    </source>
</evidence>
<accession>A0ABS2AVI3</accession>
<proteinExistence type="predicted"/>
<dbReference type="Proteomes" id="UP000632138">
    <property type="component" value="Unassembled WGS sequence"/>
</dbReference>
<dbReference type="RefSeq" id="WP_203384230.1">
    <property type="nucleotide sequence ID" value="NZ_JAENHP010000049.1"/>
</dbReference>
<comment type="caution">
    <text evidence="2">The sequence shown here is derived from an EMBL/GenBank/DDBJ whole genome shotgun (WGS) entry which is preliminary data.</text>
</comment>
<feature type="chain" id="PRO_5045210629" evidence="1">
    <location>
        <begin position="34"/>
        <end position="256"/>
    </location>
</feature>
<name>A0ABS2AVI3_9ACTN</name>
<gene>
    <name evidence="2" type="ORF">JIG36_51170</name>
</gene>